<dbReference type="InterPro" id="IPR019863">
    <property type="entry name" value="Motility-assoc_ABC-rel_GldG"/>
</dbReference>
<dbReference type="RefSeq" id="WP_208889772.1">
    <property type="nucleotide sequence ID" value="NZ_CP019336.1"/>
</dbReference>
<keyword evidence="1" id="KW-0812">Transmembrane</keyword>
<organism evidence="4 5">
    <name type="scientific">Polaribacter sejongensis</name>
    <dbReference type="NCBI Taxonomy" id="985043"/>
    <lineage>
        <taxon>Bacteria</taxon>
        <taxon>Pseudomonadati</taxon>
        <taxon>Bacteroidota</taxon>
        <taxon>Flavobacteriia</taxon>
        <taxon>Flavobacteriales</taxon>
        <taxon>Flavobacteriaceae</taxon>
    </lineage>
</organism>
<dbReference type="InterPro" id="IPR019196">
    <property type="entry name" value="ABC_transp_unknown"/>
</dbReference>
<reference evidence="4 5" key="1">
    <citation type="submission" date="2017-02" db="EMBL/GenBank/DDBJ databases">
        <title>Trade-off between light-utilization and light-protection in marine flavobacteria.</title>
        <authorList>
            <person name="Kumagai Y."/>
            <person name="Yoshizawa S."/>
            <person name="Kogure K."/>
            <person name="Iwasaki W."/>
        </authorList>
    </citation>
    <scope>NUCLEOTIDE SEQUENCE [LARGE SCALE GENOMIC DNA]</scope>
    <source>
        <strain evidence="4 5">KCTC 23670</strain>
    </source>
</reference>
<evidence type="ECO:0000259" key="2">
    <source>
        <dbReference type="Pfam" id="PF09822"/>
    </source>
</evidence>
<feature type="domain" description="ABC-type uncharacterised transport system" evidence="2">
    <location>
        <begin position="180"/>
        <end position="482"/>
    </location>
</feature>
<dbReference type="EMBL" id="CP019336">
    <property type="protein sequence ID" value="AUC23775.1"/>
    <property type="molecule type" value="Genomic_DNA"/>
</dbReference>
<feature type="transmembrane region" description="Helical" evidence="1">
    <location>
        <begin position="517"/>
        <end position="540"/>
    </location>
</feature>
<keyword evidence="1" id="KW-1133">Transmembrane helix</keyword>
<dbReference type="Proteomes" id="UP000232721">
    <property type="component" value="Chromosome"/>
</dbReference>
<evidence type="ECO:0000256" key="1">
    <source>
        <dbReference type="SAM" id="Phobius"/>
    </source>
</evidence>
<keyword evidence="5" id="KW-1185">Reference proteome</keyword>
<feature type="domain" description="DUF7088" evidence="3">
    <location>
        <begin position="34"/>
        <end position="132"/>
    </location>
</feature>
<sequence length="548" mass="62574">MNKNIKNSILIIVGLILLNVINQSFYKRFDLTADNRYTLSETTKNILSKVDNPLFVTVYLEGDFPSEFKRLQAETRQYLEELATTNSNIRINFENPDNQREELIKRGMLPSQLTVEEDGKLSEAIIFPFAEVAYGKKSTVVSLLPNAIVASQDEQLQKAIENLEYSFSNAINSVTQNKQKSVAVINGNGELQDIYQYSFLSEVAKKYKLAKFTLDSVEINPQQTLKDLTSLDLAIIAKPTEKFTEKEKLTLDQFIANGGKTLWMLDNVQADQDSLFNSGKMLAYPRDLNLTDLLFSYGIRINTTLIKDLFAAQIPLATGKVGNQTQFKNLDWFFHPLVGGNPNHPITKNVSPVRLQFANQIDTLKNNIKKTPLLLSSTLTKRIGTPSFIELQSIADEVIEDEYRGGNQLVAVLLEGNFKSAYKDRVKPFETPLFKEHATNNKMVVISDGDIGKNQILKKQPFDLNRDKWTNQQFGNKDFLLNTVDYLLDDAGLIQLRNKTLQIRTLDKQKAFKERTFWQFLNVILPLILLFAFGFVFNYLRKRKYSRL</sequence>
<accession>A0ABN5FI10</accession>
<protein>
    <submittedName>
        <fullName evidence="4">Gliding motility-associated ABC transporter substrate-binding protein GldG</fullName>
    </submittedName>
</protein>
<evidence type="ECO:0000313" key="4">
    <source>
        <dbReference type="EMBL" id="AUC23775.1"/>
    </source>
</evidence>
<name>A0ABN5FI10_9FLAO</name>
<keyword evidence="1" id="KW-0472">Membrane</keyword>
<dbReference type="NCBIfam" id="TIGR03521">
    <property type="entry name" value="GldG"/>
    <property type="match status" value="1"/>
</dbReference>
<evidence type="ECO:0000259" key="3">
    <source>
        <dbReference type="Pfam" id="PF23357"/>
    </source>
</evidence>
<dbReference type="InterPro" id="IPR055396">
    <property type="entry name" value="DUF7088"/>
</dbReference>
<dbReference type="Pfam" id="PF09822">
    <property type="entry name" value="ABC_transp_aux"/>
    <property type="match status" value="1"/>
</dbReference>
<evidence type="ECO:0000313" key="5">
    <source>
        <dbReference type="Proteomes" id="UP000232721"/>
    </source>
</evidence>
<proteinExistence type="predicted"/>
<gene>
    <name evidence="4" type="ORF">BTO15_17475</name>
</gene>
<dbReference type="Pfam" id="PF23357">
    <property type="entry name" value="DUF7088"/>
    <property type="match status" value="1"/>
</dbReference>